<organism evidence="5 6">
    <name type="scientific">Robinsoniella peoriensis</name>
    <dbReference type="NCBI Taxonomy" id="180332"/>
    <lineage>
        <taxon>Bacteria</taxon>
        <taxon>Bacillati</taxon>
        <taxon>Bacillota</taxon>
        <taxon>Clostridia</taxon>
        <taxon>Lachnospirales</taxon>
        <taxon>Lachnospiraceae</taxon>
        <taxon>Robinsoniella</taxon>
    </lineage>
</organism>
<reference evidence="5 6" key="1">
    <citation type="journal article" date="2019" name="Anaerobe">
        <title>Detection of Robinsoniella peoriensis in multiple bone samples of a trauma patient.</title>
        <authorList>
            <person name="Schrottner P."/>
            <person name="Hartwich K."/>
            <person name="Bunk B."/>
            <person name="Schober I."/>
            <person name="Helbig S."/>
            <person name="Rudolph W.W."/>
            <person name="Gunzer F."/>
        </authorList>
    </citation>
    <scope>NUCLEOTIDE SEQUENCE [LARGE SCALE GENOMIC DNA]</scope>
    <source>
        <strain evidence="5 6">DSM 106044</strain>
    </source>
</reference>
<evidence type="ECO:0000313" key="5">
    <source>
        <dbReference type="EMBL" id="TLC99213.1"/>
    </source>
</evidence>
<feature type="chain" id="PRO_5020761998" description="TPM domain-containing protein" evidence="3">
    <location>
        <begin position="28"/>
        <end position="278"/>
    </location>
</feature>
<accession>A0A4U8Q4P9</accession>
<feature type="region of interest" description="Disordered" evidence="1">
    <location>
        <begin position="243"/>
        <end position="278"/>
    </location>
</feature>
<comment type="caution">
    <text evidence="5">The sequence shown here is derived from an EMBL/GenBank/DDBJ whole genome shotgun (WGS) entry which is preliminary data.</text>
</comment>
<dbReference type="InterPro" id="IPR007621">
    <property type="entry name" value="TPM_dom"/>
</dbReference>
<protein>
    <recommendedName>
        <fullName evidence="4">TPM domain-containing protein</fullName>
    </recommendedName>
</protein>
<keyword evidence="2" id="KW-1133">Transmembrane helix</keyword>
<proteinExistence type="predicted"/>
<evidence type="ECO:0000313" key="6">
    <source>
        <dbReference type="Proteomes" id="UP000306509"/>
    </source>
</evidence>
<feature type="transmembrane region" description="Helical" evidence="2">
    <location>
        <begin position="187"/>
        <end position="206"/>
    </location>
</feature>
<keyword evidence="2" id="KW-0812">Transmembrane</keyword>
<name>A0A4U8Q4P9_9FIRM</name>
<evidence type="ECO:0000256" key="3">
    <source>
        <dbReference type="SAM" id="SignalP"/>
    </source>
</evidence>
<gene>
    <name evidence="5" type="ORF">DSM106044_03991</name>
</gene>
<keyword evidence="2" id="KW-0472">Membrane</keyword>
<dbReference type="AlphaFoldDB" id="A0A4U8Q4P9"/>
<feature type="compositionally biased region" description="Gly residues" evidence="1">
    <location>
        <begin position="266"/>
        <end position="278"/>
    </location>
</feature>
<evidence type="ECO:0000256" key="2">
    <source>
        <dbReference type="SAM" id="Phobius"/>
    </source>
</evidence>
<sequence length="278" mass="30699" precursor="true">MVKEKKILLWICLVFLLLLTTGMGAFASSGSQVFDEAGLLSEDQIADLVQKTNTLREKYKMNFVVVTTNDAQGKSAREYADDFYMDHGFYDDGEAKGGATFLIDMDNREIYISTAHDMIYYMTNDRIESVLDTAYPFIKADEYYKCLSGMVDATQKYMDKGIPSDQYTVNTETGEITRYLSLRPIDWVIAVGAALILAGSVCGFTVGRYKLKWGSYTYPYKQKGRLNLTNQSDHFTNQVVTQRHIPKNDDSGGSGGGGMSSTHTSSGGGTFGGGGRGF</sequence>
<dbReference type="Pfam" id="PF04536">
    <property type="entry name" value="TPM_phosphatase"/>
    <property type="match status" value="1"/>
</dbReference>
<dbReference type="RefSeq" id="WP_138003497.1">
    <property type="nucleotide sequence ID" value="NZ_QGQD01000074.1"/>
</dbReference>
<keyword evidence="3" id="KW-0732">Signal</keyword>
<dbReference type="Gene3D" id="3.10.310.50">
    <property type="match status" value="1"/>
</dbReference>
<feature type="signal peptide" evidence="3">
    <location>
        <begin position="1"/>
        <end position="27"/>
    </location>
</feature>
<dbReference type="Proteomes" id="UP000306509">
    <property type="component" value="Unassembled WGS sequence"/>
</dbReference>
<dbReference type="EMBL" id="QGQD01000074">
    <property type="protein sequence ID" value="TLC99213.1"/>
    <property type="molecule type" value="Genomic_DNA"/>
</dbReference>
<dbReference type="STRING" id="180332.GCA_000797495_01830"/>
<keyword evidence="6" id="KW-1185">Reference proteome</keyword>
<feature type="domain" description="TPM" evidence="4">
    <location>
        <begin position="33"/>
        <end position="156"/>
    </location>
</feature>
<evidence type="ECO:0000259" key="4">
    <source>
        <dbReference type="Pfam" id="PF04536"/>
    </source>
</evidence>
<evidence type="ECO:0000256" key="1">
    <source>
        <dbReference type="SAM" id="MobiDB-lite"/>
    </source>
</evidence>